<keyword evidence="6" id="KW-0479">Metal-binding</keyword>
<dbReference type="GO" id="GO:0003723">
    <property type="term" value="F:RNA binding"/>
    <property type="evidence" value="ECO:0007669"/>
    <property type="project" value="UniProtKB-KW"/>
</dbReference>
<accession>A0A1Y1RV84</accession>
<keyword evidence="8" id="KW-0460">Magnesium</keyword>
<dbReference type="InterPro" id="IPR020084">
    <property type="entry name" value="NUDIX_hydrolase_CS"/>
</dbReference>
<evidence type="ECO:0000256" key="24">
    <source>
        <dbReference type="ARBA" id="ARBA00053094"/>
    </source>
</evidence>
<evidence type="ECO:0000256" key="15">
    <source>
        <dbReference type="ARBA" id="ARBA00026218"/>
    </source>
</evidence>
<dbReference type="Proteomes" id="UP000192343">
    <property type="component" value="Unassembled WGS sequence"/>
</dbReference>
<dbReference type="Gene3D" id="3.90.79.10">
    <property type="entry name" value="Nucleoside Triphosphate Pyrophosphohydrolase"/>
    <property type="match status" value="1"/>
</dbReference>
<evidence type="ECO:0000256" key="18">
    <source>
        <dbReference type="ARBA" id="ARBA00030682"/>
    </source>
</evidence>
<proteinExistence type="inferred from homology"/>
<dbReference type="GO" id="GO:0008413">
    <property type="term" value="F:8-oxo-7,8-dihydroguanosine triphosphate pyrophosphatase activity"/>
    <property type="evidence" value="ECO:0007669"/>
    <property type="project" value="InterPro"/>
</dbReference>
<comment type="catalytic activity">
    <reaction evidence="10">
        <text>8-oxo-dATP + H2O = 8-oxo-dAMP + diphosphate + H(+)</text>
        <dbReference type="Rhea" id="RHEA:65396"/>
        <dbReference type="ChEBI" id="CHEBI:15377"/>
        <dbReference type="ChEBI" id="CHEBI:15378"/>
        <dbReference type="ChEBI" id="CHEBI:33019"/>
        <dbReference type="ChEBI" id="CHEBI:71361"/>
        <dbReference type="ChEBI" id="CHEBI:172871"/>
    </reaction>
    <physiologicalReaction direction="left-to-right" evidence="10">
        <dbReference type="Rhea" id="RHEA:65397"/>
    </physiologicalReaction>
</comment>
<protein>
    <recommendedName>
        <fullName evidence="15">Oxidized purine nucleoside triphosphate hydrolase</fullName>
        <ecNumber evidence="14">3.6.1.56</ecNumber>
    </recommendedName>
    <alternativeName>
        <fullName evidence="19">2-hydroxy-dATP diphosphatase</fullName>
    </alternativeName>
    <alternativeName>
        <fullName evidence="18">7,8-dihydro-8-oxoguanine triphosphatase</fullName>
    </alternativeName>
    <alternativeName>
        <fullName evidence="17">8-oxo-dGTPase</fullName>
    </alternativeName>
    <alternativeName>
        <fullName evidence="20">Methylated purine nucleoside triphosphate hydrolase</fullName>
    </alternativeName>
    <alternativeName>
        <fullName evidence="16">Nucleoside diphosphate-linked moiety X motif 1</fullName>
    </alternativeName>
</protein>
<sequence length="201" mass="23034">MLREKIFIFSPRCRECGKRFSLKEILYIDSPDCSCGPRSVDDIDWDTWEPTEHAVLCFIVSEGRVLMIHKKTGLGKGKINLPGGRIEAGETPREAAIRETREETGLTPLDPEERVELSFVFTNGYSLHGRAFFAASFEGEMTETDEADPFWCDLDKIPWDRMWEDDPLWIPRALKGEKLKGVFVFDEDTMLSHRITSLDGK</sequence>
<evidence type="ECO:0000256" key="11">
    <source>
        <dbReference type="ARBA" id="ARBA00024459"/>
    </source>
</evidence>
<dbReference type="PANTHER" id="PTHR43758">
    <property type="entry name" value="7,8-DIHYDRO-8-OXOGUANINE TRIPHOSPHATASE"/>
    <property type="match status" value="1"/>
</dbReference>
<comment type="subunit">
    <text evidence="4">Monomer.</text>
</comment>
<dbReference type="OrthoDB" id="9804563at2"/>
<comment type="caution">
    <text evidence="27">The sequence shown here is derived from an EMBL/GenBank/DDBJ whole genome shotgun (WGS) entry which is preliminary data.</text>
</comment>
<keyword evidence="28" id="KW-1185">Reference proteome</keyword>
<feature type="domain" description="Nudix hydrolase" evidence="26">
    <location>
        <begin position="50"/>
        <end position="178"/>
    </location>
</feature>
<dbReference type="GO" id="GO:0046872">
    <property type="term" value="F:metal ion binding"/>
    <property type="evidence" value="ECO:0007669"/>
    <property type="project" value="UniProtKB-KW"/>
</dbReference>
<evidence type="ECO:0000256" key="8">
    <source>
        <dbReference type="ARBA" id="ARBA00022842"/>
    </source>
</evidence>
<comment type="catalytic activity">
    <reaction evidence="21">
        <text>N(6)-methyl-ATP + H2O = N(6)-methyl-AMP + diphosphate + H(+)</text>
        <dbReference type="Rhea" id="RHEA:67608"/>
        <dbReference type="ChEBI" id="CHEBI:15377"/>
        <dbReference type="ChEBI" id="CHEBI:15378"/>
        <dbReference type="ChEBI" id="CHEBI:33019"/>
        <dbReference type="ChEBI" id="CHEBI:144842"/>
        <dbReference type="ChEBI" id="CHEBI:172873"/>
    </reaction>
    <physiologicalReaction direction="left-to-right" evidence="21">
        <dbReference type="Rhea" id="RHEA:67609"/>
    </physiologicalReaction>
</comment>
<evidence type="ECO:0000256" key="1">
    <source>
        <dbReference type="ARBA" id="ARBA00001946"/>
    </source>
</evidence>
<comment type="catalytic activity">
    <reaction evidence="22">
        <text>O(6)-methyl-dGTP + H2O = O(6)-methyl-dGMP + diphosphate + H(+)</text>
        <dbReference type="Rhea" id="RHEA:67600"/>
        <dbReference type="ChEBI" id="CHEBI:15377"/>
        <dbReference type="ChEBI" id="CHEBI:15378"/>
        <dbReference type="ChEBI" id="CHEBI:33019"/>
        <dbReference type="ChEBI" id="CHEBI:169974"/>
        <dbReference type="ChEBI" id="CHEBI:169975"/>
    </reaction>
    <physiologicalReaction direction="left-to-right" evidence="22">
        <dbReference type="Rhea" id="RHEA:67601"/>
    </physiologicalReaction>
</comment>
<evidence type="ECO:0000256" key="17">
    <source>
        <dbReference type="ARBA" id="ARBA00030634"/>
    </source>
</evidence>
<evidence type="ECO:0000256" key="10">
    <source>
        <dbReference type="ARBA" id="ARBA00024448"/>
    </source>
</evidence>
<dbReference type="AlphaFoldDB" id="A0A1Y1RV84"/>
<evidence type="ECO:0000259" key="26">
    <source>
        <dbReference type="PROSITE" id="PS51462"/>
    </source>
</evidence>
<organism evidence="27 28">
    <name type="scientific">Marispirochaeta aestuarii</name>
    <dbReference type="NCBI Taxonomy" id="1963862"/>
    <lineage>
        <taxon>Bacteria</taxon>
        <taxon>Pseudomonadati</taxon>
        <taxon>Spirochaetota</taxon>
        <taxon>Spirochaetia</taxon>
        <taxon>Spirochaetales</taxon>
        <taxon>Spirochaetaceae</taxon>
        <taxon>Marispirochaeta</taxon>
    </lineage>
</organism>
<evidence type="ECO:0000256" key="22">
    <source>
        <dbReference type="ARBA" id="ARBA00048894"/>
    </source>
</evidence>
<evidence type="ECO:0000256" key="16">
    <source>
        <dbReference type="ARBA" id="ARBA00029673"/>
    </source>
</evidence>
<dbReference type="STRING" id="1963862.B4O97_15010"/>
<evidence type="ECO:0000256" key="7">
    <source>
        <dbReference type="ARBA" id="ARBA00022801"/>
    </source>
</evidence>
<evidence type="ECO:0000256" key="25">
    <source>
        <dbReference type="RuleBase" id="RU003476"/>
    </source>
</evidence>
<comment type="subcellular location">
    <subcellularLocation>
        <location evidence="2">Cytoplasm</location>
    </subcellularLocation>
</comment>
<comment type="catalytic activity">
    <reaction evidence="23">
        <text>N(6)-methyl-dATP + H2O = N(6)-methyl-dAMP + diphosphate + H(+)</text>
        <dbReference type="Rhea" id="RHEA:67604"/>
        <dbReference type="ChEBI" id="CHEBI:15377"/>
        <dbReference type="ChEBI" id="CHEBI:15378"/>
        <dbReference type="ChEBI" id="CHEBI:33019"/>
        <dbReference type="ChEBI" id="CHEBI:169976"/>
        <dbReference type="ChEBI" id="CHEBI:172872"/>
    </reaction>
    <physiologicalReaction direction="left-to-right" evidence="23">
        <dbReference type="Rhea" id="RHEA:67605"/>
    </physiologicalReaction>
</comment>
<keyword evidence="7 25" id="KW-0378">Hydrolase</keyword>
<reference evidence="27 28" key="1">
    <citation type="submission" date="2017-03" db="EMBL/GenBank/DDBJ databases">
        <title>Draft Genome sequence of Marispirochaeta sp. strain JC444.</title>
        <authorList>
            <person name="Shivani Y."/>
            <person name="Subhash Y."/>
            <person name="Sasikala C."/>
            <person name="Ramana C."/>
        </authorList>
    </citation>
    <scope>NUCLEOTIDE SEQUENCE [LARGE SCALE GENOMIC DNA]</scope>
    <source>
        <strain evidence="27 28">JC444</strain>
    </source>
</reference>
<dbReference type="InterPro" id="IPR015797">
    <property type="entry name" value="NUDIX_hydrolase-like_dom_sf"/>
</dbReference>
<evidence type="ECO:0000256" key="21">
    <source>
        <dbReference type="ARBA" id="ARBA00048002"/>
    </source>
</evidence>
<dbReference type="PROSITE" id="PS51462">
    <property type="entry name" value="NUDIX"/>
    <property type="match status" value="1"/>
</dbReference>
<evidence type="ECO:0000256" key="9">
    <source>
        <dbReference type="ARBA" id="ARBA00022884"/>
    </source>
</evidence>
<evidence type="ECO:0000256" key="19">
    <source>
        <dbReference type="ARBA" id="ARBA00031927"/>
    </source>
</evidence>
<dbReference type="InterPro" id="IPR003563">
    <property type="entry name" value="8ODP"/>
</dbReference>
<evidence type="ECO:0000256" key="3">
    <source>
        <dbReference type="ARBA" id="ARBA00005582"/>
    </source>
</evidence>
<dbReference type="SUPFAM" id="SSF55811">
    <property type="entry name" value="Nudix"/>
    <property type="match status" value="1"/>
</dbReference>
<evidence type="ECO:0000256" key="5">
    <source>
        <dbReference type="ARBA" id="ARBA00022490"/>
    </source>
</evidence>
<gene>
    <name evidence="27" type="ORF">B4O97_15010</name>
</gene>
<comment type="catalytic activity">
    <reaction evidence="12">
        <text>8-oxo-dGTP + H2O = 8-oxo-dGMP + diphosphate + H(+)</text>
        <dbReference type="Rhea" id="RHEA:31575"/>
        <dbReference type="ChEBI" id="CHEBI:15377"/>
        <dbReference type="ChEBI" id="CHEBI:15378"/>
        <dbReference type="ChEBI" id="CHEBI:33019"/>
        <dbReference type="ChEBI" id="CHEBI:63224"/>
        <dbReference type="ChEBI" id="CHEBI:77896"/>
    </reaction>
    <physiologicalReaction direction="left-to-right" evidence="12">
        <dbReference type="Rhea" id="RHEA:31576"/>
    </physiologicalReaction>
</comment>
<dbReference type="EMBL" id="MWQY01000018">
    <property type="protein sequence ID" value="ORC33004.1"/>
    <property type="molecule type" value="Genomic_DNA"/>
</dbReference>
<evidence type="ECO:0000256" key="14">
    <source>
        <dbReference type="ARBA" id="ARBA00026103"/>
    </source>
</evidence>
<comment type="catalytic activity">
    <reaction evidence="13">
        <text>2-oxo-ATP + H2O = 2-oxo-AMP + diphosphate + H(+)</text>
        <dbReference type="Rhea" id="RHEA:67392"/>
        <dbReference type="ChEBI" id="CHEBI:15377"/>
        <dbReference type="ChEBI" id="CHEBI:15378"/>
        <dbReference type="ChEBI" id="CHEBI:33019"/>
        <dbReference type="ChEBI" id="CHEBI:71395"/>
        <dbReference type="ChEBI" id="CHEBI:172878"/>
    </reaction>
    <physiologicalReaction direction="left-to-right" evidence="13">
        <dbReference type="Rhea" id="RHEA:67393"/>
    </physiologicalReaction>
</comment>
<evidence type="ECO:0000256" key="23">
    <source>
        <dbReference type="ARBA" id="ARBA00049032"/>
    </source>
</evidence>
<comment type="function">
    <text evidence="24">Oxidized purine nucleoside triphosphate hydrolase which is a prominent sanitizer of the oxidized nucleotide pool. Catalyzes the hydrolysis of 2-oxo-dATP (2-hydroxy-dATP) into 2-oxo-dAMP. Also has a significant hydrolase activity toward 2-oxo-ATP, 8-oxo-dGTP and 8-oxo-dATP. Through the hydrolysis of oxidized purine nucleoside triphosphates, prevents their incorporation into DNA and the subsequent transversions A:T to C:G and G:C to T:A. Also catalyzes the hydrolysis of methylated purine nucleoside triphosphate preventing their integration into DNA. Through this antimutagenic activity protects cells from oxidative stress.</text>
</comment>
<evidence type="ECO:0000256" key="2">
    <source>
        <dbReference type="ARBA" id="ARBA00004496"/>
    </source>
</evidence>
<dbReference type="GO" id="GO:0042262">
    <property type="term" value="P:DNA protection"/>
    <property type="evidence" value="ECO:0007669"/>
    <property type="project" value="InterPro"/>
</dbReference>
<dbReference type="PROSITE" id="PS00893">
    <property type="entry name" value="NUDIX_BOX"/>
    <property type="match status" value="1"/>
</dbReference>
<evidence type="ECO:0000256" key="6">
    <source>
        <dbReference type="ARBA" id="ARBA00022723"/>
    </source>
</evidence>
<evidence type="ECO:0000256" key="20">
    <source>
        <dbReference type="ARBA" id="ARBA00032071"/>
    </source>
</evidence>
<dbReference type="PRINTS" id="PR01403">
    <property type="entry name" value="8OXTPHPHTASE"/>
</dbReference>
<name>A0A1Y1RV84_9SPIO</name>
<evidence type="ECO:0000313" key="27">
    <source>
        <dbReference type="EMBL" id="ORC33004.1"/>
    </source>
</evidence>
<evidence type="ECO:0000256" key="4">
    <source>
        <dbReference type="ARBA" id="ARBA00011245"/>
    </source>
</evidence>
<comment type="catalytic activity">
    <reaction evidence="11">
        <text>2-oxo-dATP + H2O = 2-oxo-dAMP + diphosphate + H(+)</text>
        <dbReference type="Rhea" id="RHEA:31583"/>
        <dbReference type="ChEBI" id="CHEBI:15377"/>
        <dbReference type="ChEBI" id="CHEBI:15378"/>
        <dbReference type="ChEBI" id="CHEBI:33019"/>
        <dbReference type="ChEBI" id="CHEBI:63212"/>
        <dbReference type="ChEBI" id="CHEBI:77897"/>
        <dbReference type="EC" id="3.6.1.56"/>
    </reaction>
    <physiologicalReaction direction="left-to-right" evidence="11">
        <dbReference type="Rhea" id="RHEA:31584"/>
    </physiologicalReaction>
</comment>
<keyword evidence="9" id="KW-0694">RNA-binding</keyword>
<keyword evidence="5" id="KW-0963">Cytoplasm</keyword>
<dbReference type="CDD" id="cd03427">
    <property type="entry name" value="NUDIX_MTH1_Nudt1"/>
    <property type="match status" value="1"/>
</dbReference>
<dbReference type="Pfam" id="PF00293">
    <property type="entry name" value="NUDIX"/>
    <property type="match status" value="1"/>
</dbReference>
<dbReference type="InterPro" id="IPR000086">
    <property type="entry name" value="NUDIX_hydrolase_dom"/>
</dbReference>
<dbReference type="InterPro" id="IPR020476">
    <property type="entry name" value="Nudix_hydrolase"/>
</dbReference>
<evidence type="ECO:0000256" key="13">
    <source>
        <dbReference type="ARBA" id="ARBA00024596"/>
    </source>
</evidence>
<dbReference type="PANTHER" id="PTHR43758:SF2">
    <property type="entry name" value="OXIDIZED PURINE NUCLEOSIDE TRIPHOSPHATE HYDROLASE"/>
    <property type="match status" value="1"/>
</dbReference>
<dbReference type="PRINTS" id="PR00502">
    <property type="entry name" value="NUDIXFAMILY"/>
</dbReference>
<dbReference type="GO" id="GO:0008828">
    <property type="term" value="F:dATP diphosphatase activity"/>
    <property type="evidence" value="ECO:0007669"/>
    <property type="project" value="UniProtKB-EC"/>
</dbReference>
<dbReference type="EC" id="3.6.1.56" evidence="14"/>
<dbReference type="GO" id="GO:0005737">
    <property type="term" value="C:cytoplasm"/>
    <property type="evidence" value="ECO:0007669"/>
    <property type="project" value="UniProtKB-SubCell"/>
</dbReference>
<evidence type="ECO:0000313" key="28">
    <source>
        <dbReference type="Proteomes" id="UP000192343"/>
    </source>
</evidence>
<evidence type="ECO:0000256" key="12">
    <source>
        <dbReference type="ARBA" id="ARBA00024486"/>
    </source>
</evidence>
<comment type="cofactor">
    <cofactor evidence="1">
        <name>Mg(2+)</name>
        <dbReference type="ChEBI" id="CHEBI:18420"/>
    </cofactor>
</comment>
<comment type="similarity">
    <text evidence="3 25">Belongs to the Nudix hydrolase family.</text>
</comment>